<evidence type="ECO:0000256" key="3">
    <source>
        <dbReference type="SAM" id="SignalP"/>
    </source>
</evidence>
<feature type="transmembrane region" description="Helical" evidence="2">
    <location>
        <begin position="496"/>
        <end position="517"/>
    </location>
</feature>
<reference evidence="4" key="1">
    <citation type="journal article" date="2021" name="Nat. Commun.">
        <title>Genetic determinants of endophytism in the Arabidopsis root mycobiome.</title>
        <authorList>
            <person name="Mesny F."/>
            <person name="Miyauchi S."/>
            <person name="Thiergart T."/>
            <person name="Pickel B."/>
            <person name="Atanasova L."/>
            <person name="Karlsson M."/>
            <person name="Huettel B."/>
            <person name="Barry K.W."/>
            <person name="Haridas S."/>
            <person name="Chen C."/>
            <person name="Bauer D."/>
            <person name="Andreopoulos W."/>
            <person name="Pangilinan J."/>
            <person name="LaButti K."/>
            <person name="Riley R."/>
            <person name="Lipzen A."/>
            <person name="Clum A."/>
            <person name="Drula E."/>
            <person name="Henrissat B."/>
            <person name="Kohler A."/>
            <person name="Grigoriev I.V."/>
            <person name="Martin F.M."/>
            <person name="Hacquard S."/>
        </authorList>
    </citation>
    <scope>NUCLEOTIDE SEQUENCE</scope>
    <source>
        <strain evidence="4">MPI-SDFR-AT-0120</strain>
    </source>
</reference>
<dbReference type="Proteomes" id="UP000813461">
    <property type="component" value="Unassembled WGS sequence"/>
</dbReference>
<keyword evidence="2" id="KW-0472">Membrane</keyword>
<gene>
    <name evidence="4" type="ORF">FB567DRAFT_530399</name>
</gene>
<evidence type="ECO:0000256" key="2">
    <source>
        <dbReference type="SAM" id="Phobius"/>
    </source>
</evidence>
<feature type="region of interest" description="Disordered" evidence="1">
    <location>
        <begin position="547"/>
        <end position="585"/>
    </location>
</feature>
<dbReference type="InterPro" id="IPR021109">
    <property type="entry name" value="Peptidase_aspartic_dom_sf"/>
</dbReference>
<comment type="caution">
    <text evidence="4">The sequence shown here is derived from an EMBL/GenBank/DDBJ whole genome shotgun (WGS) entry which is preliminary data.</text>
</comment>
<keyword evidence="3" id="KW-0732">Signal</keyword>
<feature type="region of interest" description="Disordered" evidence="1">
    <location>
        <begin position="460"/>
        <end position="486"/>
    </location>
</feature>
<proteinExistence type="predicted"/>
<dbReference type="SUPFAM" id="SSF50630">
    <property type="entry name" value="Acid proteases"/>
    <property type="match status" value="1"/>
</dbReference>
<feature type="compositionally biased region" description="Polar residues" evidence="1">
    <location>
        <begin position="472"/>
        <end position="486"/>
    </location>
</feature>
<keyword evidence="2" id="KW-1133">Transmembrane helix</keyword>
<accession>A0A8K0R2A6</accession>
<dbReference type="EMBL" id="JAGMVJ010000013">
    <property type="protein sequence ID" value="KAH7083998.1"/>
    <property type="molecule type" value="Genomic_DNA"/>
</dbReference>
<name>A0A8K0R2A6_9PLEO</name>
<feature type="signal peptide" evidence="3">
    <location>
        <begin position="1"/>
        <end position="22"/>
    </location>
</feature>
<dbReference type="Gene3D" id="2.40.70.10">
    <property type="entry name" value="Acid Proteases"/>
    <property type="match status" value="1"/>
</dbReference>
<dbReference type="AlphaFoldDB" id="A0A8K0R2A6"/>
<keyword evidence="5" id="KW-1185">Reference proteome</keyword>
<evidence type="ECO:0000313" key="4">
    <source>
        <dbReference type="EMBL" id="KAH7083998.1"/>
    </source>
</evidence>
<sequence length="585" mass="63151">MIHIDTLCRGLFFSTLIQSILAAKPFVVPWSTTKFGPDGPWQAVSIIVGGNDSSMYISAQKTAQVAVYPGGEFQSLTYTSAACSLYPNSFCGAGGTWNPDPYQAMQQYIAFSPSFVDNTTGLKTMNARSLALGLTINERTVWNATLASASSGNITYANGVVGGVPLGNLALGASSGAPEQFFTQSNIEVGRGINASIFAGRLYRDGDISSYSYGLHIGSAAFDYPGSLVFGGYNKGRVIEPVTSFEDSGAVELLDISIGVEYGESPFPFRIKDRLLPRQLKVKPDPLSPYLSLPAELCRTLASYLPVIWDTDLKYYLWNTSSPEYARIVTSPAYLAFSFPPPNGQTANVKIKAPFALLNLTLERPIVSKPTQYFPCMPYDTDRPVLGRAFLQAAFLGRNWEKQISWLAQAPGPGVSRRGLGDQNMDIARGAVAIEGWGGEGLFNSSWNGHWSVLASRTNVPVPETPRESEQPKQSGSSGADANTQAKEGISTGAKVGIAVGAMAVGVIALCTLGYFWRRKKRAHKVAEMTGTPYMVAPVEVAEKPQHDYYAGPTPWGEGRDRRMSELASPTSPVEMQDTSLPFRG</sequence>
<feature type="compositionally biased region" description="Polar residues" evidence="1">
    <location>
        <begin position="568"/>
        <end position="585"/>
    </location>
</feature>
<feature type="chain" id="PRO_5035474196" description="Peptidase A1 domain-containing protein" evidence="3">
    <location>
        <begin position="23"/>
        <end position="585"/>
    </location>
</feature>
<dbReference type="OrthoDB" id="4074350at2759"/>
<evidence type="ECO:0000313" key="5">
    <source>
        <dbReference type="Proteomes" id="UP000813461"/>
    </source>
</evidence>
<keyword evidence="2" id="KW-0812">Transmembrane</keyword>
<protein>
    <recommendedName>
        <fullName evidence="6">Peptidase A1 domain-containing protein</fullName>
    </recommendedName>
</protein>
<evidence type="ECO:0000256" key="1">
    <source>
        <dbReference type="SAM" id="MobiDB-lite"/>
    </source>
</evidence>
<evidence type="ECO:0008006" key="6">
    <source>
        <dbReference type="Google" id="ProtNLM"/>
    </source>
</evidence>
<organism evidence="4 5">
    <name type="scientific">Paraphoma chrysanthemicola</name>
    <dbReference type="NCBI Taxonomy" id="798071"/>
    <lineage>
        <taxon>Eukaryota</taxon>
        <taxon>Fungi</taxon>
        <taxon>Dikarya</taxon>
        <taxon>Ascomycota</taxon>
        <taxon>Pezizomycotina</taxon>
        <taxon>Dothideomycetes</taxon>
        <taxon>Pleosporomycetidae</taxon>
        <taxon>Pleosporales</taxon>
        <taxon>Pleosporineae</taxon>
        <taxon>Phaeosphaeriaceae</taxon>
        <taxon>Paraphoma</taxon>
    </lineage>
</organism>